<evidence type="ECO:0000313" key="2">
    <source>
        <dbReference type="Proteomes" id="UP001062846"/>
    </source>
</evidence>
<protein>
    <submittedName>
        <fullName evidence="1">Uncharacterized protein</fullName>
    </submittedName>
</protein>
<reference evidence="1" key="1">
    <citation type="submission" date="2022-02" db="EMBL/GenBank/DDBJ databases">
        <title>Plant Genome Project.</title>
        <authorList>
            <person name="Zhang R.-G."/>
        </authorList>
    </citation>
    <scope>NUCLEOTIDE SEQUENCE</scope>
    <source>
        <strain evidence="1">AT1</strain>
    </source>
</reference>
<comment type="caution">
    <text evidence="1">The sequence shown here is derived from an EMBL/GenBank/DDBJ whole genome shotgun (WGS) entry which is preliminary data.</text>
</comment>
<accession>A0ACC0N665</accession>
<organism evidence="1 2">
    <name type="scientific">Rhododendron molle</name>
    <name type="common">Chinese azalea</name>
    <name type="synonym">Azalea mollis</name>
    <dbReference type="NCBI Taxonomy" id="49168"/>
    <lineage>
        <taxon>Eukaryota</taxon>
        <taxon>Viridiplantae</taxon>
        <taxon>Streptophyta</taxon>
        <taxon>Embryophyta</taxon>
        <taxon>Tracheophyta</taxon>
        <taxon>Spermatophyta</taxon>
        <taxon>Magnoliopsida</taxon>
        <taxon>eudicotyledons</taxon>
        <taxon>Gunneridae</taxon>
        <taxon>Pentapetalae</taxon>
        <taxon>asterids</taxon>
        <taxon>Ericales</taxon>
        <taxon>Ericaceae</taxon>
        <taxon>Ericoideae</taxon>
        <taxon>Rhodoreae</taxon>
        <taxon>Rhododendron</taxon>
    </lineage>
</organism>
<keyword evidence="2" id="KW-1185">Reference proteome</keyword>
<dbReference type="Proteomes" id="UP001062846">
    <property type="component" value="Chromosome 7"/>
</dbReference>
<proteinExistence type="predicted"/>
<gene>
    <name evidence="1" type="ORF">RHMOL_Rhmol07G0256400</name>
</gene>
<sequence length="69" mass="8024">MARLGEKRAKKKLKEDDEQEERLIKLMVEAARKVNSRKQSGWSTEKEGLREQGSHSSTLIRNQLTLDKE</sequence>
<evidence type="ECO:0000313" key="1">
    <source>
        <dbReference type="EMBL" id="KAI8548222.1"/>
    </source>
</evidence>
<name>A0ACC0N665_RHOML</name>
<dbReference type="EMBL" id="CM046394">
    <property type="protein sequence ID" value="KAI8548222.1"/>
    <property type="molecule type" value="Genomic_DNA"/>
</dbReference>